<dbReference type="PANTHER" id="PTHR11113">
    <property type="entry name" value="N-ACETYLGLUCOSAMINE-6-PHOSPHATE DEACETYLASE"/>
    <property type="match status" value="1"/>
</dbReference>
<evidence type="ECO:0000259" key="5">
    <source>
        <dbReference type="Pfam" id="PF01979"/>
    </source>
</evidence>
<evidence type="ECO:0000256" key="1">
    <source>
        <dbReference type="ARBA" id="ARBA00006773"/>
    </source>
</evidence>
<evidence type="ECO:0000313" key="8">
    <source>
        <dbReference type="Proteomes" id="UP000650524"/>
    </source>
</evidence>
<dbReference type="Gene3D" id="2.30.40.10">
    <property type="entry name" value="Urease, subunit C, domain 1"/>
    <property type="match status" value="1"/>
</dbReference>
<gene>
    <name evidence="7" type="ORF">H8E19_13530</name>
</gene>
<dbReference type="InterPro" id="IPR011059">
    <property type="entry name" value="Metal-dep_hydrolase_composite"/>
</dbReference>
<proteinExistence type="inferred from homology"/>
<dbReference type="Gene3D" id="3.20.20.140">
    <property type="entry name" value="Metal-dependent hydrolases"/>
    <property type="match status" value="1"/>
</dbReference>
<dbReference type="InterPro" id="IPR032466">
    <property type="entry name" value="Metal_Hydrolase"/>
</dbReference>
<dbReference type="EMBL" id="JACNJD010000279">
    <property type="protein sequence ID" value="MBC8178421.1"/>
    <property type="molecule type" value="Genomic_DNA"/>
</dbReference>
<evidence type="ECO:0000259" key="6">
    <source>
        <dbReference type="Pfam" id="PF13382"/>
    </source>
</evidence>
<evidence type="ECO:0000256" key="3">
    <source>
        <dbReference type="ARBA" id="ARBA00022801"/>
    </source>
</evidence>
<dbReference type="AlphaFoldDB" id="A0A8J6N199"/>
<evidence type="ECO:0000313" key="7">
    <source>
        <dbReference type="EMBL" id="MBC8178421.1"/>
    </source>
</evidence>
<sequence length="584" mass="63607">MKGEKNNRRIADTALGHEPADTVIRDGVLMDVYTGRILPGRSVAIKDRWIAYVGPDVRHTIGKNTEIIEASGRLMCPGYIDAHTHLATYWDIADFLAYTIPCGITTHFAEAEAYVFILGAEGFKIFLDQIENQPVKIYGLIPPMVSLSPASEPLLINRDEIKDLLQDPRVMGLGESFWQGTIMTRDNRVLELIQETLKAGKSVEGHAAGAFDTKLAAYAGAGALSCHEAISTDDVLSRLELGLYAMIREGDIRRDLEIILPLKDRIDLRRVILVTDGTNPIDLVKRGYMIDVIQKAVDMGFKPIEAVQMVTLNPAEHFGLDHLMGGIAPGRYADILLLPEDGMMKPELVISEGRVVARNGKTAVEIPGTPYHGDLLKTVRVDSVSSSDLAVPVHGPGDIRTIDIQPGGLVTREGKAAPKVINGRLEADPERDLLKIVFIERTSGQGEKFVGFIRGWGQKKGAAATTLCWDAGAIVAVGANDQDLVAAVNRIIEIQGGAVVCVDGAFLAEIPLNIGGFISQLKMPEIAGRLEAFQKTLASLGSTLTFTHLTLNVLSTAAIPFIRMTEKGYYRLKENDFVNLTIQK</sequence>
<dbReference type="InterPro" id="IPR026912">
    <property type="entry name" value="Adenine_deam_C"/>
</dbReference>
<dbReference type="Pfam" id="PF01979">
    <property type="entry name" value="Amidohydro_1"/>
    <property type="match status" value="1"/>
</dbReference>
<accession>A0A8J6N199</accession>
<dbReference type="Proteomes" id="UP000650524">
    <property type="component" value="Unassembled WGS sequence"/>
</dbReference>
<dbReference type="SUPFAM" id="SSF51338">
    <property type="entry name" value="Composite domain of metallo-dependent hydrolases"/>
    <property type="match status" value="1"/>
</dbReference>
<feature type="domain" description="Adenine deaminase C-terminal" evidence="6">
    <location>
        <begin position="409"/>
        <end position="574"/>
    </location>
</feature>
<comment type="caution">
    <text evidence="7">The sequence shown here is derived from an EMBL/GenBank/DDBJ whole genome shotgun (WGS) entry which is preliminary data.</text>
</comment>
<reference evidence="7 8" key="1">
    <citation type="submission" date="2020-08" db="EMBL/GenBank/DDBJ databases">
        <title>Bridging the membrane lipid divide: bacteria of the FCB group superphylum have the potential to synthesize archaeal ether lipids.</title>
        <authorList>
            <person name="Villanueva L."/>
            <person name="Von Meijenfeldt F.A.B."/>
            <person name="Westbye A.B."/>
            <person name="Yadav S."/>
            <person name="Hopmans E.C."/>
            <person name="Dutilh B.E."/>
            <person name="Sinninghe Damste J.S."/>
        </authorList>
    </citation>
    <scope>NUCLEOTIDE SEQUENCE [LARGE SCALE GENOMIC DNA]</scope>
    <source>
        <strain evidence="7">NIOZ-UU27</strain>
    </source>
</reference>
<keyword evidence="3" id="KW-0378">Hydrolase</keyword>
<organism evidence="7 8">
    <name type="scientific">Candidatus Desulfacyla euxinica</name>
    <dbReference type="NCBI Taxonomy" id="2841693"/>
    <lineage>
        <taxon>Bacteria</taxon>
        <taxon>Deltaproteobacteria</taxon>
        <taxon>Candidatus Desulfacyla</taxon>
    </lineage>
</organism>
<dbReference type="Pfam" id="PF13382">
    <property type="entry name" value="Adenine_deam_C"/>
    <property type="match status" value="1"/>
</dbReference>
<comment type="catalytic activity">
    <reaction evidence="4">
        <text>adenine + H2O + H(+) = hypoxanthine + NH4(+)</text>
        <dbReference type="Rhea" id="RHEA:23688"/>
        <dbReference type="ChEBI" id="CHEBI:15377"/>
        <dbReference type="ChEBI" id="CHEBI:15378"/>
        <dbReference type="ChEBI" id="CHEBI:16708"/>
        <dbReference type="ChEBI" id="CHEBI:17368"/>
        <dbReference type="ChEBI" id="CHEBI:28938"/>
        <dbReference type="EC" id="3.5.4.2"/>
    </reaction>
</comment>
<name>A0A8J6N199_9DELT</name>
<evidence type="ECO:0000256" key="2">
    <source>
        <dbReference type="ARBA" id="ARBA00012782"/>
    </source>
</evidence>
<comment type="similarity">
    <text evidence="1">Belongs to the metallo-dependent hydrolases superfamily. Adenine deaminase family.</text>
</comment>
<dbReference type="PANTHER" id="PTHR11113:SF2">
    <property type="entry name" value="ADENINE DEAMINASE"/>
    <property type="match status" value="1"/>
</dbReference>
<dbReference type="GO" id="GO:0000034">
    <property type="term" value="F:adenine deaminase activity"/>
    <property type="evidence" value="ECO:0007669"/>
    <property type="project" value="UniProtKB-EC"/>
</dbReference>
<protein>
    <recommendedName>
        <fullName evidence="2">adenine deaminase</fullName>
        <ecNumber evidence="2">3.5.4.2</ecNumber>
    </recommendedName>
</protein>
<dbReference type="EC" id="3.5.4.2" evidence="2"/>
<feature type="domain" description="Amidohydrolase-related" evidence="5">
    <location>
        <begin position="75"/>
        <end position="355"/>
    </location>
</feature>
<evidence type="ECO:0000256" key="4">
    <source>
        <dbReference type="ARBA" id="ARBA00047720"/>
    </source>
</evidence>
<dbReference type="SUPFAM" id="SSF51556">
    <property type="entry name" value="Metallo-dependent hydrolases"/>
    <property type="match status" value="1"/>
</dbReference>
<dbReference type="InterPro" id="IPR006680">
    <property type="entry name" value="Amidohydro-rel"/>
</dbReference>